<evidence type="ECO:0000259" key="1">
    <source>
        <dbReference type="PROSITE" id="PS50943"/>
    </source>
</evidence>
<dbReference type="PROSITE" id="PS50943">
    <property type="entry name" value="HTH_CROC1"/>
    <property type="match status" value="1"/>
</dbReference>
<gene>
    <name evidence="2" type="ORF">GCM10010126_19270</name>
</gene>
<dbReference type="Pfam" id="PF01381">
    <property type="entry name" value="HTH_3"/>
    <property type="match status" value="1"/>
</dbReference>
<sequence>MSPRISTTSKLRQWRTQNSLTLEDVSGLCGLSVATVSRVERGKSNLAPIMKVKVARRLGARVRDLFDIEDVPETADVA</sequence>
<dbReference type="AlphaFoldDB" id="A0AA37F3S6"/>
<dbReference type="GO" id="GO:0003677">
    <property type="term" value="F:DNA binding"/>
    <property type="evidence" value="ECO:0007669"/>
    <property type="project" value="InterPro"/>
</dbReference>
<feature type="domain" description="HTH cro/C1-type" evidence="1">
    <location>
        <begin position="11"/>
        <end position="65"/>
    </location>
</feature>
<dbReference type="Gene3D" id="1.10.260.40">
    <property type="entry name" value="lambda repressor-like DNA-binding domains"/>
    <property type="match status" value="1"/>
</dbReference>
<dbReference type="InterPro" id="IPR001387">
    <property type="entry name" value="Cro/C1-type_HTH"/>
</dbReference>
<evidence type="ECO:0000313" key="2">
    <source>
        <dbReference type="EMBL" id="GGK59865.1"/>
    </source>
</evidence>
<dbReference type="SMART" id="SM00530">
    <property type="entry name" value="HTH_XRE"/>
    <property type="match status" value="1"/>
</dbReference>
<dbReference type="SUPFAM" id="SSF47413">
    <property type="entry name" value="lambda repressor-like DNA-binding domains"/>
    <property type="match status" value="1"/>
</dbReference>
<evidence type="ECO:0000313" key="3">
    <source>
        <dbReference type="Proteomes" id="UP000627984"/>
    </source>
</evidence>
<proteinExistence type="predicted"/>
<dbReference type="InterPro" id="IPR010982">
    <property type="entry name" value="Lambda_DNA-bd_dom_sf"/>
</dbReference>
<comment type="caution">
    <text evidence="2">The sequence shown here is derived from an EMBL/GenBank/DDBJ whole genome shotgun (WGS) entry which is preliminary data.</text>
</comment>
<dbReference type="Proteomes" id="UP000627984">
    <property type="component" value="Unassembled WGS sequence"/>
</dbReference>
<organism evidence="2 3">
    <name type="scientific">Planomonospora parontospora</name>
    <dbReference type="NCBI Taxonomy" id="58119"/>
    <lineage>
        <taxon>Bacteria</taxon>
        <taxon>Bacillati</taxon>
        <taxon>Actinomycetota</taxon>
        <taxon>Actinomycetes</taxon>
        <taxon>Streptosporangiales</taxon>
        <taxon>Streptosporangiaceae</taxon>
        <taxon>Planomonospora</taxon>
    </lineage>
</organism>
<dbReference type="EMBL" id="BMQD01000005">
    <property type="protein sequence ID" value="GGK59865.1"/>
    <property type="molecule type" value="Genomic_DNA"/>
</dbReference>
<name>A0AA37F3S6_9ACTN</name>
<dbReference type="CDD" id="cd00093">
    <property type="entry name" value="HTH_XRE"/>
    <property type="match status" value="1"/>
</dbReference>
<reference evidence="2" key="1">
    <citation type="journal article" date="2014" name="Int. J. Syst. Evol. Microbiol.">
        <title>Complete genome sequence of Corynebacterium casei LMG S-19264T (=DSM 44701T), isolated from a smear-ripened cheese.</title>
        <authorList>
            <consortium name="US DOE Joint Genome Institute (JGI-PGF)"/>
            <person name="Walter F."/>
            <person name="Albersmeier A."/>
            <person name="Kalinowski J."/>
            <person name="Ruckert C."/>
        </authorList>
    </citation>
    <scope>NUCLEOTIDE SEQUENCE</scope>
    <source>
        <strain evidence="2">JCM 3093</strain>
    </source>
</reference>
<protein>
    <recommendedName>
        <fullName evidence="1">HTH cro/C1-type domain-containing protein</fullName>
    </recommendedName>
</protein>
<dbReference type="RefSeq" id="WP_191894419.1">
    <property type="nucleotide sequence ID" value="NZ_BMQD01000005.1"/>
</dbReference>
<accession>A0AA37F3S6</accession>
<reference evidence="2" key="2">
    <citation type="submission" date="2022-09" db="EMBL/GenBank/DDBJ databases">
        <authorList>
            <person name="Sun Q."/>
            <person name="Ohkuma M."/>
        </authorList>
    </citation>
    <scope>NUCLEOTIDE SEQUENCE</scope>
    <source>
        <strain evidence="2">JCM 3093</strain>
    </source>
</reference>